<comment type="caution">
    <text evidence="1">The sequence shown here is derived from an EMBL/GenBank/DDBJ whole genome shotgun (WGS) entry which is preliminary data.</text>
</comment>
<gene>
    <name evidence="1" type="ORF">ANN_28064</name>
</gene>
<sequence length="137" mass="16053">MAVAQTDGDLKKLEVDSEVHHRKAQKAYKPLASDTQFSKENANMIVLCVDLQQKKKKKKKKKKKRGEITDMNTLYRKIHPSELGEAFLSTLLRRLISSRCFPVRLEQWYEEKEDEKVLRKIFGSLRDEVIGEEEMKT</sequence>
<evidence type="ECO:0000313" key="2">
    <source>
        <dbReference type="Proteomes" id="UP001148838"/>
    </source>
</evidence>
<protein>
    <submittedName>
        <fullName evidence="1">Uncharacterized protein</fullName>
    </submittedName>
</protein>
<dbReference type="EMBL" id="JAJSOF020000043">
    <property type="protein sequence ID" value="KAJ4425448.1"/>
    <property type="molecule type" value="Genomic_DNA"/>
</dbReference>
<accession>A0ABQ8RUV3</accession>
<dbReference type="Proteomes" id="UP001148838">
    <property type="component" value="Unassembled WGS sequence"/>
</dbReference>
<name>A0ABQ8RUV3_PERAM</name>
<keyword evidence="2" id="KW-1185">Reference proteome</keyword>
<organism evidence="1 2">
    <name type="scientific">Periplaneta americana</name>
    <name type="common">American cockroach</name>
    <name type="synonym">Blatta americana</name>
    <dbReference type="NCBI Taxonomy" id="6978"/>
    <lineage>
        <taxon>Eukaryota</taxon>
        <taxon>Metazoa</taxon>
        <taxon>Ecdysozoa</taxon>
        <taxon>Arthropoda</taxon>
        <taxon>Hexapoda</taxon>
        <taxon>Insecta</taxon>
        <taxon>Pterygota</taxon>
        <taxon>Neoptera</taxon>
        <taxon>Polyneoptera</taxon>
        <taxon>Dictyoptera</taxon>
        <taxon>Blattodea</taxon>
        <taxon>Blattoidea</taxon>
        <taxon>Blattidae</taxon>
        <taxon>Blattinae</taxon>
        <taxon>Periplaneta</taxon>
    </lineage>
</organism>
<evidence type="ECO:0000313" key="1">
    <source>
        <dbReference type="EMBL" id="KAJ4425448.1"/>
    </source>
</evidence>
<reference evidence="1 2" key="1">
    <citation type="journal article" date="2022" name="Allergy">
        <title>Genome assembly and annotation of Periplaneta americana reveal a comprehensive cockroach allergen profile.</title>
        <authorList>
            <person name="Wang L."/>
            <person name="Xiong Q."/>
            <person name="Saelim N."/>
            <person name="Wang L."/>
            <person name="Nong W."/>
            <person name="Wan A.T."/>
            <person name="Shi M."/>
            <person name="Liu X."/>
            <person name="Cao Q."/>
            <person name="Hui J.H.L."/>
            <person name="Sookrung N."/>
            <person name="Leung T.F."/>
            <person name="Tungtrongchitr A."/>
            <person name="Tsui S.K.W."/>
        </authorList>
    </citation>
    <scope>NUCLEOTIDE SEQUENCE [LARGE SCALE GENOMIC DNA]</scope>
    <source>
        <strain evidence="1">PWHHKU_190912</strain>
    </source>
</reference>
<proteinExistence type="predicted"/>